<dbReference type="Proteomes" id="UP000509126">
    <property type="component" value="Chromosome"/>
</dbReference>
<organism evidence="3 4">
    <name type="scientific">Acinetobacter lwoffii</name>
    <dbReference type="NCBI Taxonomy" id="28090"/>
    <lineage>
        <taxon>Bacteria</taxon>
        <taxon>Pseudomonadati</taxon>
        <taxon>Pseudomonadota</taxon>
        <taxon>Gammaproteobacteria</taxon>
        <taxon>Moraxellales</taxon>
        <taxon>Moraxellaceae</taxon>
        <taxon>Acinetobacter</taxon>
    </lineage>
</organism>
<dbReference type="EMBL" id="CP054803">
    <property type="protein sequence ID" value="QKU21451.1"/>
    <property type="molecule type" value="Genomic_DNA"/>
</dbReference>
<dbReference type="Proteomes" id="UP001242129">
    <property type="component" value="Unassembled WGS sequence"/>
</dbReference>
<feature type="chain" id="PRO_5042740065" evidence="1">
    <location>
        <begin position="21"/>
        <end position="128"/>
    </location>
</feature>
<dbReference type="EMBL" id="JAUUUS010000332">
    <property type="protein sequence ID" value="MDP1449215.1"/>
    <property type="molecule type" value="Genomic_DNA"/>
</dbReference>
<proteinExistence type="predicted"/>
<feature type="signal peptide" evidence="1">
    <location>
        <begin position="1"/>
        <end position="20"/>
    </location>
</feature>
<name>A0A6N1MRZ5_ACILW</name>
<protein>
    <submittedName>
        <fullName evidence="3">DUF1311 domain-containing protein</fullName>
    </submittedName>
</protein>
<reference evidence="3 4" key="1">
    <citation type="submission" date="2019-11" db="EMBL/GenBank/DDBJ databases">
        <title>FDA dAtabase for Regulatory Grade micrObial Sequences (FDA-ARGOS): Supporting development and validation of Infectious Disease Dx tests.</title>
        <authorList>
            <person name="Patel R."/>
            <person name="Rucinski S."/>
            <person name="Tallon L."/>
            <person name="Sadzewicz L."/>
            <person name="Vavikolanu K."/>
            <person name="Mehta A."/>
            <person name="Aluvathingal J."/>
            <person name="Nadendla S."/>
            <person name="Nandy P."/>
            <person name="Geyer C."/>
            <person name="Yan Y."/>
            <person name="Sichtig H."/>
        </authorList>
    </citation>
    <scope>NUCLEOTIDE SEQUENCE [LARGE SCALE GENOMIC DNA]</scope>
    <source>
        <strain evidence="3 4">FDAARGOS_557</strain>
    </source>
</reference>
<keyword evidence="1" id="KW-0732">Signal</keyword>
<evidence type="ECO:0000313" key="3">
    <source>
        <dbReference type="EMBL" id="QKU21451.1"/>
    </source>
</evidence>
<sequence>MRLAWFLVAIFAGTAVQTQAAIGYSKEYTQCMNFSYGNTPKAEKCLEKELKVHNKRLKKNYKTYLKLNPNQTAAIRSQHVLWERKLAQQCNFRMSGKYAKQQQGQCMLALIMDQANLYQSRSYASGFR</sequence>
<reference evidence="2" key="2">
    <citation type="submission" date="2023-07" db="EMBL/GenBank/DDBJ databases">
        <title>Dynamics of blaOXA-23 gene transmission in Acinetobacter spp. from contaminated veterinary surfaces.</title>
        <authorList>
            <person name="Moreira Da Silva J."/>
            <person name="Menezes J."/>
            <person name="Fernandes L."/>
            <person name="Marques C."/>
            <person name="Amaral A."/>
            <person name="Timofte D."/>
            <person name="Pomba C."/>
        </authorList>
    </citation>
    <scope>NUCLEOTIDE SEQUENCE</scope>
    <source>
        <strain evidence="2">CMVB11Z4A1</strain>
    </source>
</reference>
<evidence type="ECO:0000256" key="1">
    <source>
        <dbReference type="SAM" id="SignalP"/>
    </source>
</evidence>
<gene>
    <name evidence="3" type="ORF">FOB19_08570</name>
    <name evidence="2" type="ORF">Q8G51_15855</name>
</gene>
<evidence type="ECO:0000313" key="2">
    <source>
        <dbReference type="EMBL" id="MDP1449215.1"/>
    </source>
</evidence>
<dbReference type="AlphaFoldDB" id="A0A6N1MRZ5"/>
<dbReference type="RefSeq" id="WP_005100100.1">
    <property type="nucleotide sequence ID" value="NZ_CP054803.1"/>
</dbReference>
<evidence type="ECO:0000313" key="4">
    <source>
        <dbReference type="Proteomes" id="UP000509126"/>
    </source>
</evidence>
<accession>A0A6N1MRZ5</accession>